<accession>A0A1R3V1Y3</accession>
<dbReference type="Proteomes" id="UP000188388">
    <property type="component" value="Unassembled WGS sequence"/>
</dbReference>
<dbReference type="EMBL" id="FTPD01000006">
    <property type="protein sequence ID" value="SIT53912.1"/>
    <property type="molecule type" value="Genomic_DNA"/>
</dbReference>
<dbReference type="STRING" id="1631249.BQ8794_140057"/>
<keyword evidence="3" id="KW-1185">Reference proteome</keyword>
<proteinExistence type="predicted"/>
<protein>
    <submittedName>
        <fullName evidence="2">Uncharacterized protein</fullName>
    </submittedName>
</protein>
<sequence length="98" mass="10793">MNASSSTIPSGWRAYSGSGCRRSDPHNDASLSKATLPFLVSDLSNRVDLKAMRTYLLIRSQRMLGIWVTNAFNVGLPPFWRLTSSATVGSWSGMKQAR</sequence>
<gene>
    <name evidence="2" type="ORF">BQ8794_140057</name>
</gene>
<evidence type="ECO:0000313" key="3">
    <source>
        <dbReference type="Proteomes" id="UP000188388"/>
    </source>
</evidence>
<reference evidence="3" key="1">
    <citation type="submission" date="2017-01" db="EMBL/GenBank/DDBJ databases">
        <authorList>
            <person name="Brunel B."/>
        </authorList>
    </citation>
    <scope>NUCLEOTIDE SEQUENCE [LARGE SCALE GENOMIC DNA]</scope>
</reference>
<evidence type="ECO:0000256" key="1">
    <source>
        <dbReference type="SAM" id="MobiDB-lite"/>
    </source>
</evidence>
<dbReference type="AlphaFoldDB" id="A0A1R3V1Y3"/>
<evidence type="ECO:0000313" key="2">
    <source>
        <dbReference type="EMBL" id="SIT53912.1"/>
    </source>
</evidence>
<feature type="region of interest" description="Disordered" evidence="1">
    <location>
        <begin position="1"/>
        <end position="30"/>
    </location>
</feature>
<organism evidence="2 3">
    <name type="scientific">Mesorhizobium prunaredense</name>
    <dbReference type="NCBI Taxonomy" id="1631249"/>
    <lineage>
        <taxon>Bacteria</taxon>
        <taxon>Pseudomonadati</taxon>
        <taxon>Pseudomonadota</taxon>
        <taxon>Alphaproteobacteria</taxon>
        <taxon>Hyphomicrobiales</taxon>
        <taxon>Phyllobacteriaceae</taxon>
        <taxon>Mesorhizobium</taxon>
    </lineage>
</organism>
<name>A0A1R3V1Y3_9HYPH</name>